<feature type="chain" id="PRO_5001918589" description="Outer membrane protein beta-barrel domain-containing protein" evidence="1">
    <location>
        <begin position="21"/>
        <end position="765"/>
    </location>
</feature>
<dbReference type="OrthoDB" id="905020at2"/>
<sequence>MKKELFLIILSLLLNLSLNAQEIRGQVSNERGEMVAYANVVLLTKSDSTFISGAVTVDDGHFLLSNPKKLSLDDCLIKISSLGYKNIYLTPRVDMGTIILIEETQQLNEVVVSGKRPVIQMNRGKMQVNVQHTLLARTGDAIQVLSMMPFVSRTTEGISVFGRGTPLIYIDNIKINDVGELQKLSSDEVKNVEINLHPGTDYGNNVKAVINIRTIRKGEGLSVNLTACETLVKHFNHLEFGKLNYRLRNWDFFGGMDFRYDSKESSTGNLIDFDHNSNAINVDQSFNNNIRNKLFNVSSGFNFSNNGKNDFGMKYNFSRTPSNRDEMSGTSIYSVNNATKYSEDVMLLGKNEKTNHALNAYYITSWGKGNRLTMNVDYMQGKALSQYETSWAQKKDVDSKNKSDYHLYTGKAEILNPLWGGELHYGLEFSFTKNKYSYHANKTSNTALNESEDENCQRLWGLFSSLSKTFGHFSIEAGGRIEIVNYQYFHNEKLNEEVSKDYKKILPYLQIDYDKNAVSMSLSYTTSIHRPSYGQLNSSTVYVDKYTYQRGNPLLLSANDYILDYVFSWKGLMIDITHTWYKNSLMRTTKKLESTSAMLFTTENIPHYREWSATVSYSSTIKFWRPKIEMSVFKQIFTYHGRNYNKPYFCYELDNLFRLSKHVNLSFDIWGTAAGNLYLSDFKPSFRTDIGLNASLLKNKLAVWIKISDLFNTDKERWSSHINDVYYSKNRKLDTRGVMLQLRYSFNPQRSKYKGRATSSEIIRL</sequence>
<evidence type="ECO:0000259" key="2">
    <source>
        <dbReference type="Pfam" id="PF14905"/>
    </source>
</evidence>
<dbReference type="GeneID" id="78531345"/>
<evidence type="ECO:0000313" key="3">
    <source>
        <dbReference type="EMBL" id="KGF42014.1"/>
    </source>
</evidence>
<keyword evidence="1" id="KW-0732">Signal</keyword>
<proteinExistence type="predicted"/>
<organism evidence="3 4">
    <name type="scientific">Prevotella bivia DNF00320</name>
    <dbReference type="NCBI Taxonomy" id="1401068"/>
    <lineage>
        <taxon>Bacteria</taxon>
        <taxon>Pseudomonadati</taxon>
        <taxon>Bacteroidota</taxon>
        <taxon>Bacteroidia</taxon>
        <taxon>Bacteroidales</taxon>
        <taxon>Prevotellaceae</taxon>
        <taxon>Prevotella</taxon>
    </lineage>
</organism>
<dbReference type="InterPro" id="IPR008969">
    <property type="entry name" value="CarboxyPept-like_regulatory"/>
</dbReference>
<dbReference type="AlphaFoldDB" id="A0A096C9T5"/>
<evidence type="ECO:0000256" key="1">
    <source>
        <dbReference type="SAM" id="SignalP"/>
    </source>
</evidence>
<dbReference type="EMBL" id="JRNQ01000120">
    <property type="protein sequence ID" value="KGF42014.1"/>
    <property type="molecule type" value="Genomic_DNA"/>
</dbReference>
<accession>A0A096C9T5</accession>
<dbReference type="SUPFAM" id="SSF49464">
    <property type="entry name" value="Carboxypeptidase regulatory domain-like"/>
    <property type="match status" value="1"/>
</dbReference>
<protein>
    <recommendedName>
        <fullName evidence="2">Outer membrane protein beta-barrel domain-containing protein</fullName>
    </recommendedName>
</protein>
<gene>
    <name evidence="3" type="ORF">HMPREF0647_11160</name>
</gene>
<reference evidence="3 4" key="1">
    <citation type="submission" date="2014-07" db="EMBL/GenBank/DDBJ databases">
        <authorList>
            <person name="McCorrison J."/>
            <person name="Sanka R."/>
            <person name="Torralba M."/>
            <person name="Gillis M."/>
            <person name="Haft D.H."/>
            <person name="Methe B."/>
            <person name="Sutton G."/>
            <person name="Nelson K.E."/>
        </authorList>
    </citation>
    <scope>NUCLEOTIDE SEQUENCE [LARGE SCALE GENOMIC DNA]</scope>
    <source>
        <strain evidence="3 4">DNF00320</strain>
    </source>
</reference>
<dbReference type="InterPro" id="IPR041700">
    <property type="entry name" value="OMP_b-brl_3"/>
</dbReference>
<dbReference type="Proteomes" id="UP000029525">
    <property type="component" value="Unassembled WGS sequence"/>
</dbReference>
<dbReference type="RefSeq" id="WP_004338586.1">
    <property type="nucleotide sequence ID" value="NZ_JRNQ01000120.1"/>
</dbReference>
<dbReference type="Pfam" id="PF14905">
    <property type="entry name" value="OMP_b-brl_3"/>
    <property type="match status" value="1"/>
</dbReference>
<evidence type="ECO:0000313" key="4">
    <source>
        <dbReference type="Proteomes" id="UP000029525"/>
    </source>
</evidence>
<feature type="signal peptide" evidence="1">
    <location>
        <begin position="1"/>
        <end position="20"/>
    </location>
</feature>
<dbReference type="SUPFAM" id="SSF56935">
    <property type="entry name" value="Porins"/>
    <property type="match status" value="1"/>
</dbReference>
<feature type="domain" description="Outer membrane protein beta-barrel" evidence="2">
    <location>
        <begin position="368"/>
        <end position="744"/>
    </location>
</feature>
<name>A0A096C9T5_9BACT</name>
<comment type="caution">
    <text evidence="3">The sequence shown here is derived from an EMBL/GenBank/DDBJ whole genome shotgun (WGS) entry which is preliminary data.</text>
</comment>